<name>A0A941EFP1_9ACTN</name>
<evidence type="ECO:0000256" key="1">
    <source>
        <dbReference type="ARBA" id="ARBA00004651"/>
    </source>
</evidence>
<evidence type="ECO:0000259" key="9">
    <source>
        <dbReference type="PROSITE" id="PS50928"/>
    </source>
</evidence>
<comment type="caution">
    <text evidence="10">The sequence shown here is derived from an EMBL/GenBank/DDBJ whole genome shotgun (WGS) entry which is preliminary data.</text>
</comment>
<feature type="transmembrane region" description="Helical" evidence="7">
    <location>
        <begin position="280"/>
        <end position="300"/>
    </location>
</feature>
<dbReference type="CDD" id="cd06261">
    <property type="entry name" value="TM_PBP2"/>
    <property type="match status" value="1"/>
</dbReference>
<feature type="transmembrane region" description="Helical" evidence="7">
    <location>
        <begin position="142"/>
        <end position="163"/>
    </location>
</feature>
<evidence type="ECO:0000256" key="5">
    <source>
        <dbReference type="ARBA" id="ARBA00022989"/>
    </source>
</evidence>
<keyword evidence="4 7" id="KW-0812">Transmembrane</keyword>
<dbReference type="EMBL" id="JAGSOH010000104">
    <property type="protein sequence ID" value="MBR7829883.1"/>
    <property type="molecule type" value="Genomic_DNA"/>
</dbReference>
<dbReference type="InterPro" id="IPR051393">
    <property type="entry name" value="ABC_transporter_permease"/>
</dbReference>
<feature type="region of interest" description="Disordered" evidence="8">
    <location>
        <begin position="1"/>
        <end position="28"/>
    </location>
</feature>
<gene>
    <name evidence="10" type="ORF">KDK95_26495</name>
</gene>
<evidence type="ECO:0000256" key="2">
    <source>
        <dbReference type="ARBA" id="ARBA00022448"/>
    </source>
</evidence>
<sequence>MAAQIEATAARPAASARRARGRRPRGGGIRGREAAAGWLFTAPAVLMIVVFLVVPILMAAWVSVSDWSGIGNPFGGGAHYVGTRNYSALLTQGGLARQQLVQSITNNFYYVLLVVPLQTVLALFLAVALNRRRLAGRGFFRTAYYFPSVTSTVAISIVFLFLFSGSGVVNTILGDLGANGPTWFADPNGLIHLLLGVFGVHTPPAALANHGLLGQSWWDWLSGPSIAMTVIIVLSIWTTSGTFMLIFLAALQNIPAEVEEAAIMDGTNAWQRMRRVTLPMLRPTLFLVLTLGLIGCWQVFDQVYIMSQGNPSGTTLTPAYLSYLTSFGNQQWGEGAAISFLLFAIIVVLTVLQRFLLRERDAGR</sequence>
<keyword evidence="2 7" id="KW-0813">Transport</keyword>
<evidence type="ECO:0000256" key="6">
    <source>
        <dbReference type="ARBA" id="ARBA00023136"/>
    </source>
</evidence>
<keyword evidence="3" id="KW-1003">Cell membrane</keyword>
<dbReference type="InterPro" id="IPR000515">
    <property type="entry name" value="MetI-like"/>
</dbReference>
<dbReference type="GO" id="GO:0005886">
    <property type="term" value="C:plasma membrane"/>
    <property type="evidence" value="ECO:0007669"/>
    <property type="project" value="UniProtKB-SubCell"/>
</dbReference>
<feature type="transmembrane region" description="Helical" evidence="7">
    <location>
        <begin position="108"/>
        <end position="130"/>
    </location>
</feature>
<organism evidence="10 11">
    <name type="scientific">Actinospica acidithermotolerans</name>
    <dbReference type="NCBI Taxonomy" id="2828514"/>
    <lineage>
        <taxon>Bacteria</taxon>
        <taxon>Bacillati</taxon>
        <taxon>Actinomycetota</taxon>
        <taxon>Actinomycetes</taxon>
        <taxon>Catenulisporales</taxon>
        <taxon>Actinospicaceae</taxon>
        <taxon>Actinospica</taxon>
    </lineage>
</organism>
<feature type="transmembrane region" description="Helical" evidence="7">
    <location>
        <begin position="35"/>
        <end position="62"/>
    </location>
</feature>
<dbReference type="Gene3D" id="1.10.3720.10">
    <property type="entry name" value="MetI-like"/>
    <property type="match status" value="1"/>
</dbReference>
<evidence type="ECO:0000256" key="4">
    <source>
        <dbReference type="ARBA" id="ARBA00022692"/>
    </source>
</evidence>
<feature type="transmembrane region" description="Helical" evidence="7">
    <location>
        <begin position="226"/>
        <end position="251"/>
    </location>
</feature>
<dbReference type="PROSITE" id="PS50928">
    <property type="entry name" value="ABC_TM1"/>
    <property type="match status" value="1"/>
</dbReference>
<accession>A0A941EFP1</accession>
<feature type="transmembrane region" description="Helical" evidence="7">
    <location>
        <begin position="336"/>
        <end position="357"/>
    </location>
</feature>
<evidence type="ECO:0000256" key="8">
    <source>
        <dbReference type="SAM" id="MobiDB-lite"/>
    </source>
</evidence>
<dbReference type="GO" id="GO:0055085">
    <property type="term" value="P:transmembrane transport"/>
    <property type="evidence" value="ECO:0007669"/>
    <property type="project" value="InterPro"/>
</dbReference>
<evidence type="ECO:0000256" key="7">
    <source>
        <dbReference type="RuleBase" id="RU363032"/>
    </source>
</evidence>
<comment type="similarity">
    <text evidence="7">Belongs to the binding-protein-dependent transport system permease family.</text>
</comment>
<dbReference type="InterPro" id="IPR035906">
    <property type="entry name" value="MetI-like_sf"/>
</dbReference>
<evidence type="ECO:0000313" key="11">
    <source>
        <dbReference type="Proteomes" id="UP000676325"/>
    </source>
</evidence>
<dbReference type="Pfam" id="PF00528">
    <property type="entry name" value="BPD_transp_1"/>
    <property type="match status" value="1"/>
</dbReference>
<dbReference type="Proteomes" id="UP000676325">
    <property type="component" value="Unassembled WGS sequence"/>
</dbReference>
<dbReference type="PANTHER" id="PTHR30193:SF37">
    <property type="entry name" value="INNER MEMBRANE ABC TRANSPORTER PERMEASE PROTEIN YCJO"/>
    <property type="match status" value="1"/>
</dbReference>
<keyword evidence="5 7" id="KW-1133">Transmembrane helix</keyword>
<protein>
    <submittedName>
        <fullName evidence="10">Sugar ABC transporter permease</fullName>
    </submittedName>
</protein>
<dbReference type="PANTHER" id="PTHR30193">
    <property type="entry name" value="ABC TRANSPORTER PERMEASE PROTEIN"/>
    <property type="match status" value="1"/>
</dbReference>
<dbReference type="AlphaFoldDB" id="A0A941EFP1"/>
<dbReference type="SUPFAM" id="SSF161098">
    <property type="entry name" value="MetI-like"/>
    <property type="match status" value="1"/>
</dbReference>
<evidence type="ECO:0000313" key="10">
    <source>
        <dbReference type="EMBL" id="MBR7829883.1"/>
    </source>
</evidence>
<dbReference type="RefSeq" id="WP_212521016.1">
    <property type="nucleotide sequence ID" value="NZ_JAGSOH010000104.1"/>
</dbReference>
<keyword evidence="6 7" id="KW-0472">Membrane</keyword>
<feature type="domain" description="ABC transmembrane type-1" evidence="9">
    <location>
        <begin position="104"/>
        <end position="353"/>
    </location>
</feature>
<comment type="subcellular location">
    <subcellularLocation>
        <location evidence="1 7">Cell membrane</location>
        <topology evidence="1 7">Multi-pass membrane protein</topology>
    </subcellularLocation>
</comment>
<evidence type="ECO:0000256" key="3">
    <source>
        <dbReference type="ARBA" id="ARBA00022475"/>
    </source>
</evidence>
<keyword evidence="11" id="KW-1185">Reference proteome</keyword>
<proteinExistence type="inferred from homology"/>
<reference evidence="10" key="1">
    <citation type="submission" date="2021-04" db="EMBL/GenBank/DDBJ databases">
        <title>Genome based classification of Actinospica acidithermotolerans sp. nov., an actinobacterium isolated from an Indonesian hot spring.</title>
        <authorList>
            <person name="Kusuma A.B."/>
            <person name="Putra K.E."/>
            <person name="Nafisah S."/>
            <person name="Loh J."/>
            <person name="Nouioui I."/>
            <person name="Goodfellow M."/>
        </authorList>
    </citation>
    <scope>NUCLEOTIDE SEQUENCE</scope>
    <source>
        <strain evidence="10">MGRD01-02</strain>
    </source>
</reference>